<feature type="chain" id="PRO_5017028182" evidence="3">
    <location>
        <begin position="28"/>
        <end position="362"/>
    </location>
</feature>
<gene>
    <name evidence="5" type="primary">cbh_1</name>
    <name evidence="5" type="ORF">NCTC12239_00052</name>
</gene>
<dbReference type="RefSeq" id="WP_028384047.1">
    <property type="nucleotide sequence ID" value="NZ_CAAAJG010000036.1"/>
</dbReference>
<name>A0A378JVQ9_9GAMM</name>
<reference evidence="5 6" key="1">
    <citation type="submission" date="2018-06" db="EMBL/GenBank/DDBJ databases">
        <authorList>
            <consortium name="Pathogen Informatics"/>
            <person name="Doyle S."/>
        </authorList>
    </citation>
    <scope>NUCLEOTIDE SEQUENCE [LARGE SCALE GENOMIC DNA]</scope>
    <source>
        <strain evidence="5 6">NCTC12239</strain>
    </source>
</reference>
<evidence type="ECO:0000256" key="1">
    <source>
        <dbReference type="ARBA" id="ARBA00006625"/>
    </source>
</evidence>
<dbReference type="GO" id="GO:0045302">
    <property type="term" value="F:choloylglycine hydrolase activity"/>
    <property type="evidence" value="ECO:0007669"/>
    <property type="project" value="UniProtKB-EC"/>
</dbReference>
<comment type="similarity">
    <text evidence="1">Belongs to the peptidase C59 family.</text>
</comment>
<dbReference type="PANTHER" id="PTHR35527">
    <property type="entry name" value="CHOLOYLGLYCINE HYDROLASE"/>
    <property type="match status" value="1"/>
</dbReference>
<dbReference type="PANTHER" id="PTHR35527:SF2">
    <property type="entry name" value="HYDROLASE"/>
    <property type="match status" value="1"/>
</dbReference>
<dbReference type="EC" id="3.5.1.24" evidence="5"/>
<dbReference type="STRING" id="39962.Lmor_0166"/>
<evidence type="ECO:0000313" key="6">
    <source>
        <dbReference type="Proteomes" id="UP000254040"/>
    </source>
</evidence>
<dbReference type="CDD" id="cd01902">
    <property type="entry name" value="Ntn_CGH"/>
    <property type="match status" value="1"/>
</dbReference>
<organism evidence="5 6">
    <name type="scientific">Legionella moravica</name>
    <dbReference type="NCBI Taxonomy" id="39962"/>
    <lineage>
        <taxon>Bacteria</taxon>
        <taxon>Pseudomonadati</taxon>
        <taxon>Pseudomonadota</taxon>
        <taxon>Gammaproteobacteria</taxon>
        <taxon>Legionellales</taxon>
        <taxon>Legionellaceae</taxon>
        <taxon>Legionella</taxon>
    </lineage>
</organism>
<evidence type="ECO:0000313" key="5">
    <source>
        <dbReference type="EMBL" id="STX61149.1"/>
    </source>
</evidence>
<dbReference type="Proteomes" id="UP000254040">
    <property type="component" value="Unassembled WGS sequence"/>
</dbReference>
<dbReference type="OrthoDB" id="1265391at2"/>
<dbReference type="InterPro" id="IPR029132">
    <property type="entry name" value="CBAH/NAAA_C"/>
</dbReference>
<dbReference type="AlphaFoldDB" id="A0A378JVQ9"/>
<feature type="domain" description="Choloylglycine hydrolase/NAAA C-terminal" evidence="4">
    <location>
        <begin position="28"/>
        <end position="324"/>
    </location>
</feature>
<dbReference type="SUPFAM" id="SSF56235">
    <property type="entry name" value="N-terminal nucleophile aminohydrolases (Ntn hydrolases)"/>
    <property type="match status" value="1"/>
</dbReference>
<sequence length="362" mass="40126">MKKKFLKRITTFLCSGLLLSQMPTSNACTRAVYLGSDNLVITGRSMDWKENMQSSIWVFPRGMKRNGLAGPESPQWTSKYGSVVISIYNFATADGMNERGLVTNMLYLAESDYGSAKEGHPPLSVSIWGQYVLDNFATVNEAVEAMSKKPFQIIAPHLPDGTASTVHLSLSDSNGDSAIFEYINGELVIHHGRQYQVMTNSPIYSKQLAINEYWQNINGSVFLPGTISAADRFARASYLIQSIPKQVDKNYIQNVPEQAYTYQAIAGVLGVIRSVSVPLGISDAAKPNLASTVWRTISDQKNRVYYFDSSTYPNIFWVNLKKINFAPGAPVLSLLVDRGTFYAGEVSKLLKPTKPFEFLPAQ</sequence>
<keyword evidence="3" id="KW-0732">Signal</keyword>
<evidence type="ECO:0000256" key="3">
    <source>
        <dbReference type="SAM" id="SignalP"/>
    </source>
</evidence>
<dbReference type="Pfam" id="PF02275">
    <property type="entry name" value="CBAH"/>
    <property type="match status" value="1"/>
</dbReference>
<dbReference type="EMBL" id="UGOG01000001">
    <property type="protein sequence ID" value="STX61149.1"/>
    <property type="molecule type" value="Genomic_DNA"/>
</dbReference>
<dbReference type="InterPro" id="IPR029055">
    <property type="entry name" value="Ntn_hydrolases_N"/>
</dbReference>
<keyword evidence="2 5" id="KW-0378">Hydrolase</keyword>
<accession>A0A378JVQ9</accession>
<dbReference type="Gene3D" id="3.60.60.10">
    <property type="entry name" value="Penicillin V Acylase, Chain A"/>
    <property type="match status" value="1"/>
</dbReference>
<evidence type="ECO:0000256" key="2">
    <source>
        <dbReference type="ARBA" id="ARBA00022801"/>
    </source>
</evidence>
<evidence type="ECO:0000259" key="4">
    <source>
        <dbReference type="Pfam" id="PF02275"/>
    </source>
</evidence>
<dbReference type="InterPro" id="IPR052193">
    <property type="entry name" value="Peptidase_C59"/>
</dbReference>
<feature type="signal peptide" evidence="3">
    <location>
        <begin position="1"/>
        <end position="27"/>
    </location>
</feature>
<protein>
    <submittedName>
        <fullName evidence="5">Choloylglycine hydrolase</fullName>
        <ecNumber evidence="5">3.5.1.24</ecNumber>
    </submittedName>
</protein>
<proteinExistence type="inferred from homology"/>